<dbReference type="EMBL" id="JAMXFF010000051">
    <property type="protein sequence ID" value="MCT7969460.1"/>
    <property type="molecule type" value="Genomic_DNA"/>
</dbReference>
<evidence type="ECO:0000259" key="2">
    <source>
        <dbReference type="SMART" id="SM00065"/>
    </source>
</evidence>
<dbReference type="SMART" id="SM00065">
    <property type="entry name" value="GAF"/>
    <property type="match status" value="1"/>
</dbReference>
<dbReference type="SUPFAM" id="SSF55781">
    <property type="entry name" value="GAF domain-like"/>
    <property type="match status" value="1"/>
</dbReference>
<dbReference type="Proteomes" id="UP001525890">
    <property type="component" value="Unassembled WGS sequence"/>
</dbReference>
<proteinExistence type="predicted"/>
<feature type="region of interest" description="Disordered" evidence="1">
    <location>
        <begin position="18"/>
        <end position="37"/>
    </location>
</feature>
<evidence type="ECO:0000313" key="4">
    <source>
        <dbReference type="Proteomes" id="UP001525890"/>
    </source>
</evidence>
<protein>
    <submittedName>
        <fullName evidence="3">GAF domain-containing protein</fullName>
    </submittedName>
</protein>
<dbReference type="Gene3D" id="3.30.450.40">
    <property type="match status" value="1"/>
</dbReference>
<sequence>MNDSTSIFNRDIDSYGEIDPLSGEISPTANQESLSDEDALWQSLSGDLSASSEGEKIRIWKNNLDSLSRLGRGTKLLIAAVEPQNFTLCYGNPALCQLAGIQPSLDQQSQDDRQMLLHHLLQEHLSEGDRQGLEQLYRRQVLLRILGDRYGIDLKSQLGWDEPAIVSFHSPHYSEPRMIEFWVNVAGLKIIPLDPAQDEFADLRLEQHSGPENSQSLTDLSTLESLEQRVCWENYRVEGLLLLEGVDVTIRETIRQISRLLISTHSILRPDRFRQINQHLKSLFRCDNSFILSTERDPVRLFVETKSRNLSVTSYALDSLQGSHFLQAAEANRIWNVTDLSADWTGECEKQLVEGGVRSLLLIPLVVQVSGNNTGLAKRSPSQSQQMVGLVGLTKTNPHHFHPIDIRRGEELIAPFTVALRQIVQQQLTQFTNIHPSVEWRFIQELERRSWGLPPEAIVFAELYPLYGISDIRGSSDERNRAIEADLIEQFHLGLAVVEAVCAEEKQSFVEQLRLDLLERIESLQRGVTVDAEVTAIEYLKEHLEGYFDYFCNSSPLAAEAVATYRAACDNEHECVYVARSRYDETVNQINARLRDTWEIWQEKMQKIIPHYCDVECSDGIDHMIYAGAAINPSFSRFHLHSLRYEQLRAVCDCARVALRIQADYQTTLEVTHLVLVQDCTVDIFHDEKTERLFDVRGTRDTRYEIVKKRIDKGVEAQTGDRITRPGMLTVVYATNKEWEEYEQYLRYLAREGWVAERIDFGTVEPQPGVSGLKFARVRVLPAPSSVPDLALNSAQPPGE</sequence>
<reference evidence="3 4" key="1">
    <citation type="journal article" date="2022" name="Front. Microbiol.">
        <title>High genomic differentiation and limited gene flow indicate recent cryptic speciation within the genus Laspinema (cyanobacteria).</title>
        <authorList>
            <person name="Stanojkovic A."/>
            <person name="Skoupy S."/>
            <person name="Skaloud P."/>
            <person name="Dvorak P."/>
        </authorList>
    </citation>
    <scope>NUCLEOTIDE SEQUENCE [LARGE SCALE GENOMIC DNA]</scope>
    <source>
        <strain evidence="3 4">D2a</strain>
    </source>
</reference>
<dbReference type="InterPro" id="IPR003018">
    <property type="entry name" value="GAF"/>
</dbReference>
<gene>
    <name evidence="3" type="ORF">NG799_24390</name>
</gene>
<keyword evidence="4" id="KW-1185">Reference proteome</keyword>
<evidence type="ECO:0000313" key="3">
    <source>
        <dbReference type="EMBL" id="MCT7969460.1"/>
    </source>
</evidence>
<dbReference type="RefSeq" id="WP_368008924.1">
    <property type="nucleotide sequence ID" value="NZ_JAMXFF010000051.1"/>
</dbReference>
<accession>A0ABT2MXJ3</accession>
<name>A0ABT2MXJ3_9CYAN</name>
<organism evidence="3 4">
    <name type="scientific">Laspinema palackyanum D2a</name>
    <dbReference type="NCBI Taxonomy" id="2953684"/>
    <lineage>
        <taxon>Bacteria</taxon>
        <taxon>Bacillati</taxon>
        <taxon>Cyanobacteriota</taxon>
        <taxon>Cyanophyceae</taxon>
        <taxon>Oscillatoriophycideae</taxon>
        <taxon>Oscillatoriales</taxon>
        <taxon>Laspinemataceae</taxon>
        <taxon>Laspinema</taxon>
        <taxon>Laspinema palackyanum</taxon>
    </lineage>
</organism>
<dbReference type="InterPro" id="IPR029016">
    <property type="entry name" value="GAF-like_dom_sf"/>
</dbReference>
<comment type="caution">
    <text evidence="3">The sequence shown here is derived from an EMBL/GenBank/DDBJ whole genome shotgun (WGS) entry which is preliminary data.</text>
</comment>
<feature type="domain" description="GAF" evidence="2">
    <location>
        <begin position="268"/>
        <end position="430"/>
    </location>
</feature>
<evidence type="ECO:0000256" key="1">
    <source>
        <dbReference type="SAM" id="MobiDB-lite"/>
    </source>
</evidence>